<feature type="region of interest" description="Disordered" evidence="5">
    <location>
        <begin position="105"/>
        <end position="146"/>
    </location>
</feature>
<dbReference type="PANTHER" id="PTHR47840:SF1">
    <property type="entry name" value="ZN(II)2CYS6 TRANSCRIPTION FACTOR (EUROFUNG)"/>
    <property type="match status" value="1"/>
</dbReference>
<feature type="domain" description="Zn(2)-C6 fungal-type" evidence="6">
    <location>
        <begin position="32"/>
        <end position="63"/>
    </location>
</feature>
<keyword evidence="8" id="KW-1185">Reference proteome</keyword>
<evidence type="ECO:0000313" key="7">
    <source>
        <dbReference type="EMBL" id="EGE04805.1"/>
    </source>
</evidence>
<proteinExistence type="predicted"/>
<feature type="compositionally biased region" description="Basic and acidic residues" evidence="5">
    <location>
        <begin position="105"/>
        <end position="115"/>
    </location>
</feature>
<feature type="compositionally biased region" description="Basic and acidic residues" evidence="5">
    <location>
        <begin position="14"/>
        <end position="23"/>
    </location>
</feature>
<evidence type="ECO:0000256" key="5">
    <source>
        <dbReference type="SAM" id="MobiDB-lite"/>
    </source>
</evidence>
<keyword evidence="4" id="KW-0539">Nucleus</keyword>
<organism evidence="7 8">
    <name type="scientific">Trichophyton equinum (strain ATCC MYA-4606 / CBS 127.97)</name>
    <name type="common">Horse ringworm fungus</name>
    <dbReference type="NCBI Taxonomy" id="559882"/>
    <lineage>
        <taxon>Eukaryota</taxon>
        <taxon>Fungi</taxon>
        <taxon>Dikarya</taxon>
        <taxon>Ascomycota</taxon>
        <taxon>Pezizomycotina</taxon>
        <taxon>Eurotiomycetes</taxon>
        <taxon>Eurotiomycetidae</taxon>
        <taxon>Onygenales</taxon>
        <taxon>Arthrodermataceae</taxon>
        <taxon>Trichophyton</taxon>
    </lineage>
</organism>
<dbReference type="SUPFAM" id="SSF57701">
    <property type="entry name" value="Zn2/Cys6 DNA-binding domain"/>
    <property type="match status" value="1"/>
</dbReference>
<dbReference type="GO" id="GO:0003677">
    <property type="term" value="F:DNA binding"/>
    <property type="evidence" value="ECO:0007669"/>
    <property type="project" value="UniProtKB-KW"/>
</dbReference>
<dbReference type="CDD" id="cd12148">
    <property type="entry name" value="fungal_TF_MHR"/>
    <property type="match status" value="1"/>
</dbReference>
<dbReference type="InterPro" id="IPR036864">
    <property type="entry name" value="Zn2-C6_fun-type_DNA-bd_sf"/>
</dbReference>
<keyword evidence="1" id="KW-0805">Transcription regulation</keyword>
<dbReference type="AlphaFoldDB" id="F2PS49"/>
<name>F2PS49_TRIEC</name>
<dbReference type="PROSITE" id="PS50048">
    <property type="entry name" value="ZN2_CY6_FUNGAL_2"/>
    <property type="match status" value="1"/>
</dbReference>
<dbReference type="GO" id="GO:0000981">
    <property type="term" value="F:DNA-binding transcription factor activity, RNA polymerase II-specific"/>
    <property type="evidence" value="ECO:0007669"/>
    <property type="project" value="InterPro"/>
</dbReference>
<evidence type="ECO:0000256" key="1">
    <source>
        <dbReference type="ARBA" id="ARBA00023015"/>
    </source>
</evidence>
<evidence type="ECO:0000256" key="4">
    <source>
        <dbReference type="ARBA" id="ARBA00023242"/>
    </source>
</evidence>
<evidence type="ECO:0000256" key="3">
    <source>
        <dbReference type="ARBA" id="ARBA00023163"/>
    </source>
</evidence>
<dbReference type="EMBL" id="DS995735">
    <property type="protein sequence ID" value="EGE04805.1"/>
    <property type="molecule type" value="Genomic_DNA"/>
</dbReference>
<dbReference type="HOGENOM" id="CLU_004804_2_3_1"/>
<dbReference type="CDD" id="cd00067">
    <property type="entry name" value="GAL4"/>
    <property type="match status" value="1"/>
</dbReference>
<dbReference type="GO" id="GO:0008270">
    <property type="term" value="F:zinc ion binding"/>
    <property type="evidence" value="ECO:0007669"/>
    <property type="project" value="InterPro"/>
</dbReference>
<keyword evidence="2" id="KW-0238">DNA-binding</keyword>
<reference evidence="8" key="1">
    <citation type="journal article" date="2012" name="MBio">
        <title>Comparative genome analysis of Trichophyton rubrum and related dermatophytes reveals candidate genes involved in infection.</title>
        <authorList>
            <person name="Martinez D.A."/>
            <person name="Oliver B.G."/>
            <person name="Graeser Y."/>
            <person name="Goldberg J.M."/>
            <person name="Li W."/>
            <person name="Martinez-Rossi N.M."/>
            <person name="Monod M."/>
            <person name="Shelest E."/>
            <person name="Barton R.C."/>
            <person name="Birch E."/>
            <person name="Brakhage A.A."/>
            <person name="Chen Z."/>
            <person name="Gurr S.J."/>
            <person name="Heiman D."/>
            <person name="Heitman J."/>
            <person name="Kosti I."/>
            <person name="Rossi A."/>
            <person name="Saif S."/>
            <person name="Samalova M."/>
            <person name="Saunders C.W."/>
            <person name="Shea T."/>
            <person name="Summerbell R.C."/>
            <person name="Xu J."/>
            <person name="Young S."/>
            <person name="Zeng Q."/>
            <person name="Birren B.W."/>
            <person name="Cuomo C.A."/>
            <person name="White T.C."/>
        </authorList>
    </citation>
    <scope>NUCLEOTIDE SEQUENCE [LARGE SCALE GENOMIC DNA]</scope>
    <source>
        <strain evidence="8">ATCC MYA-4606 / CBS 127.97</strain>
    </source>
</reference>
<feature type="region of interest" description="Disordered" evidence="5">
    <location>
        <begin position="1"/>
        <end position="29"/>
    </location>
</feature>
<accession>F2PS49</accession>
<dbReference type="Gene3D" id="4.10.240.10">
    <property type="entry name" value="Zn(2)-C6 fungal-type DNA-binding domain"/>
    <property type="match status" value="1"/>
</dbReference>
<dbReference type="InterPro" id="IPR001138">
    <property type="entry name" value="Zn2Cys6_DnaBD"/>
</dbReference>
<dbReference type="PROSITE" id="PS00463">
    <property type="entry name" value="ZN2_CY6_FUNGAL_1"/>
    <property type="match status" value="1"/>
</dbReference>
<dbReference type="Proteomes" id="UP000009169">
    <property type="component" value="Unassembled WGS sequence"/>
</dbReference>
<gene>
    <name evidence="7" type="ORF">TEQG_03978</name>
</gene>
<evidence type="ECO:0000313" key="8">
    <source>
        <dbReference type="Proteomes" id="UP000009169"/>
    </source>
</evidence>
<evidence type="ECO:0000256" key="2">
    <source>
        <dbReference type="ARBA" id="ARBA00023125"/>
    </source>
</evidence>
<keyword evidence="3" id="KW-0804">Transcription</keyword>
<feature type="compositionally biased region" description="Polar residues" evidence="5">
    <location>
        <begin position="116"/>
        <end position="127"/>
    </location>
</feature>
<dbReference type="PANTHER" id="PTHR47840">
    <property type="entry name" value="ZN(II)2CYS6 TRANSCRIPTION FACTOR (EUROFUNG)-RELATED"/>
    <property type="match status" value="1"/>
</dbReference>
<dbReference type="OrthoDB" id="5392779at2759"/>
<sequence length="585" mass="66314">MEPYRRALSGDTDASLHDQEPQRKKMRKGTKSCYECRRRKIRCTYAPTRPGICNECHARGSSCIDQEHAPLRPEAAKLRIGDQSYSLRERVAALEHTVSKLVKQMDESDKGRSKETASWSYMESPTDSIDRDTKSLSNCQPETEPEAIAVRSKSMDQGSTGPGAAPLLTLFDNHILSRDEKHVDLETSKAADPIALKERRAVLALRELLPSPVQLKKLINSPAIIWTIWRARFPEILKPEALENPADIGKILYCIIMTLEQRAVEFDFQSLKVPLSGLHLPNNRPGPDDELGLRKLHIWCGLACSDLYQSSILGLPYSVPLHLLKPHITHLLKVKKMDPAEAYMLRVCLPLGSIIDRNQDGGNMSLPLTLKIDQELEDMGKQMGDDWWDSSQLGQLSPIEKSSRLWSQFAHHFVRMLLHLPFMLKSNTDKRCQYCHNAALESARQTIECYKGIYGIRNSDRIFCKVIDFQVFTSTVLLIVHLLGSPFADDPQTRADWRSAMSIARMLRHDPDLPEDSVSYQSASVIEKLCSCRDADGALRTGFKSKNCNQARRIILPYFGAVSIVPVNRRRHHIYKMAPHYPNQI</sequence>
<evidence type="ECO:0000259" key="6">
    <source>
        <dbReference type="PROSITE" id="PS50048"/>
    </source>
</evidence>
<dbReference type="SMART" id="SM00066">
    <property type="entry name" value="GAL4"/>
    <property type="match status" value="1"/>
</dbReference>
<protein>
    <recommendedName>
        <fullName evidence="6">Zn(2)-C6 fungal-type domain-containing protein</fullName>
    </recommendedName>
</protein>
<dbReference type="eggNOG" id="ENOG502SJ8Q">
    <property type="taxonomic scope" value="Eukaryota"/>
</dbReference>
<dbReference type="VEuPathDB" id="FungiDB:TEQG_03978"/>